<dbReference type="EMBL" id="NEYZ02000093">
    <property type="protein sequence ID" value="RNT34050.1"/>
    <property type="molecule type" value="Genomic_DNA"/>
</dbReference>
<name>A0AAX1WEN4_9ENTR</name>
<protein>
    <submittedName>
        <fullName evidence="1">Acetyl xylan esterase</fullName>
    </submittedName>
</protein>
<dbReference type="AlphaFoldDB" id="A0AAX1WEN4"/>
<reference evidence="1 2" key="1">
    <citation type="submission" date="2018-10" db="EMBL/GenBank/DDBJ databases">
        <authorList>
            <person name="Vanduin D."/>
            <person name="Fouts D."/>
            <person name="Wright M."/>
            <person name="Sutton G."/>
            <person name="Nguyen K."/>
            <person name="Kreiswirth B."/>
            <person name="Chen L."/>
            <person name="Rojas L."/>
            <person name="Hujer A."/>
            <person name="Hujer K."/>
            <person name="Bonomo R."/>
            <person name="Adams M."/>
        </authorList>
    </citation>
    <scope>NUCLEOTIDE SEQUENCE [LARGE SCALE GENOMIC DNA]</scope>
    <source>
        <strain evidence="1 2">CRK0054</strain>
    </source>
</reference>
<gene>
    <name evidence="1" type="ORF">B9059_023035</name>
</gene>
<evidence type="ECO:0000313" key="1">
    <source>
        <dbReference type="EMBL" id="RNT34050.1"/>
    </source>
</evidence>
<accession>A0AAX1WEN4</accession>
<comment type="caution">
    <text evidence="1">The sequence shown here is derived from an EMBL/GenBank/DDBJ whole genome shotgun (WGS) entry which is preliminary data.</text>
</comment>
<dbReference type="Proteomes" id="UP000286098">
    <property type="component" value="Unassembled WGS sequence"/>
</dbReference>
<proteinExistence type="predicted"/>
<sequence length="35" mass="3636">MQVHEVAQAAPRLALVGSTGAGKRMQNHAPFGCMA</sequence>
<evidence type="ECO:0000313" key="2">
    <source>
        <dbReference type="Proteomes" id="UP000286098"/>
    </source>
</evidence>
<organism evidence="1 2">
    <name type="scientific">Enterobacter roggenkampii</name>
    <dbReference type="NCBI Taxonomy" id="1812935"/>
    <lineage>
        <taxon>Bacteria</taxon>
        <taxon>Pseudomonadati</taxon>
        <taxon>Pseudomonadota</taxon>
        <taxon>Gammaproteobacteria</taxon>
        <taxon>Enterobacterales</taxon>
        <taxon>Enterobacteriaceae</taxon>
        <taxon>Enterobacter</taxon>
        <taxon>Enterobacter cloacae complex</taxon>
    </lineage>
</organism>